<name>A0A178IDK9_9BACT</name>
<evidence type="ECO:0000256" key="1">
    <source>
        <dbReference type="ARBA" id="ARBA00005254"/>
    </source>
</evidence>
<dbReference type="GO" id="GO:0003824">
    <property type="term" value="F:catalytic activity"/>
    <property type="evidence" value="ECO:0007669"/>
    <property type="project" value="InterPro"/>
</dbReference>
<dbReference type="Pfam" id="PF00378">
    <property type="entry name" value="ECH_1"/>
    <property type="match status" value="1"/>
</dbReference>
<dbReference type="AlphaFoldDB" id="A0A178IDK9"/>
<protein>
    <recommendedName>
        <fullName evidence="5">Enoyl-CoA hydratase</fullName>
    </recommendedName>
</protein>
<dbReference type="RefSeq" id="WP_334319532.1">
    <property type="nucleotide sequence ID" value="NZ_CP109796.1"/>
</dbReference>
<keyword evidence="4" id="KW-1185">Reference proteome</keyword>
<comment type="caution">
    <text evidence="3">The sequence shown here is derived from an EMBL/GenBank/DDBJ whole genome shotgun (WGS) entry which is preliminary data.</text>
</comment>
<dbReference type="EMBL" id="LRRQ01000144">
    <property type="protein sequence ID" value="OAM88102.1"/>
    <property type="molecule type" value="Genomic_DNA"/>
</dbReference>
<evidence type="ECO:0000256" key="2">
    <source>
        <dbReference type="RuleBase" id="RU003707"/>
    </source>
</evidence>
<dbReference type="Gene3D" id="3.90.226.10">
    <property type="entry name" value="2-enoyl-CoA Hydratase, Chain A, domain 1"/>
    <property type="match status" value="1"/>
</dbReference>
<evidence type="ECO:0008006" key="5">
    <source>
        <dbReference type="Google" id="ProtNLM"/>
    </source>
</evidence>
<gene>
    <name evidence="3" type="ORF">AW736_18685</name>
</gene>
<dbReference type="CDD" id="cd06558">
    <property type="entry name" value="crotonase-like"/>
    <property type="match status" value="1"/>
</dbReference>
<dbReference type="InterPro" id="IPR001753">
    <property type="entry name" value="Enoyl-CoA_hydra/iso"/>
</dbReference>
<dbReference type="STRING" id="1184151.AW736_18685"/>
<sequence>MNPDEIHPLLLDQRSPDGVRTITFNRPDQLNAMNRALMSALISALAAANADPATRVVVLTGAGRAFMAGADLKEYAGQTRGEFDAFQALGRQLYAVIEGNAKPVVAAINGHCFGGGFEIALASDLILAVAGAKCGLPEINLALIPGGGGTQRLAQRAGLGRALDAAMTGRVLTAEELHGWGVVSHVYAAEEFSARVADYAAALAAREPAPLQALKRIARASVPAVHPAAMAAENEALGRFFASPEGRAKIEEFMARSAGRKTGKGGAR</sequence>
<dbReference type="InterPro" id="IPR018376">
    <property type="entry name" value="Enoyl-CoA_hyd/isom_CS"/>
</dbReference>
<organism evidence="3 4">
    <name type="scientific">Termitidicoccus mucosus</name>
    <dbReference type="NCBI Taxonomy" id="1184151"/>
    <lineage>
        <taxon>Bacteria</taxon>
        <taxon>Pseudomonadati</taxon>
        <taxon>Verrucomicrobiota</taxon>
        <taxon>Opitutia</taxon>
        <taxon>Opitutales</taxon>
        <taxon>Opitutaceae</taxon>
        <taxon>Termitidicoccus</taxon>
    </lineage>
</organism>
<dbReference type="SUPFAM" id="SSF52096">
    <property type="entry name" value="ClpP/crotonase"/>
    <property type="match status" value="1"/>
</dbReference>
<dbReference type="PROSITE" id="PS00166">
    <property type="entry name" value="ENOYL_COA_HYDRATASE"/>
    <property type="match status" value="1"/>
</dbReference>
<reference evidence="3 4" key="1">
    <citation type="submission" date="2016-01" db="EMBL/GenBank/DDBJ databases">
        <title>High potential of lignocellulose degradation of a new Verrucomicrobia species.</title>
        <authorList>
            <person name="Wang Y."/>
            <person name="Shi Y."/>
            <person name="Qiu Z."/>
            <person name="Liu S."/>
            <person name="Yang H."/>
        </authorList>
    </citation>
    <scope>NUCLEOTIDE SEQUENCE [LARGE SCALE GENOMIC DNA]</scope>
    <source>
        <strain evidence="3 4">TSB47</strain>
    </source>
</reference>
<evidence type="ECO:0000313" key="4">
    <source>
        <dbReference type="Proteomes" id="UP000078486"/>
    </source>
</evidence>
<proteinExistence type="inferred from homology"/>
<dbReference type="InterPro" id="IPR029045">
    <property type="entry name" value="ClpP/crotonase-like_dom_sf"/>
</dbReference>
<evidence type="ECO:0000313" key="3">
    <source>
        <dbReference type="EMBL" id="OAM88102.1"/>
    </source>
</evidence>
<accession>A0A178IDK9</accession>
<dbReference type="PANTHER" id="PTHR11941">
    <property type="entry name" value="ENOYL-COA HYDRATASE-RELATED"/>
    <property type="match status" value="1"/>
</dbReference>
<dbReference type="GO" id="GO:0006635">
    <property type="term" value="P:fatty acid beta-oxidation"/>
    <property type="evidence" value="ECO:0007669"/>
    <property type="project" value="TreeGrafter"/>
</dbReference>
<comment type="similarity">
    <text evidence="1 2">Belongs to the enoyl-CoA hydratase/isomerase family.</text>
</comment>
<dbReference type="PANTHER" id="PTHR11941:SF54">
    <property type="entry name" value="ENOYL-COA HYDRATASE, MITOCHONDRIAL"/>
    <property type="match status" value="1"/>
</dbReference>
<dbReference type="Proteomes" id="UP000078486">
    <property type="component" value="Unassembled WGS sequence"/>
</dbReference>